<dbReference type="EMBL" id="MBDS01000002">
    <property type="protein sequence ID" value="OPB93584.1"/>
    <property type="molecule type" value="Genomic_DNA"/>
</dbReference>
<gene>
    <name evidence="1" type="ORF">BAY32_08940</name>
    <name evidence="2" type="ORF">BB021_03150</name>
</gene>
<reference evidence="1 4" key="1">
    <citation type="submission" date="2016-06" db="EMBL/GenBank/DDBJ databases">
        <authorList>
            <person name="Nicholson A.C."/>
        </authorList>
    </citation>
    <scope>NUCLEOTIDE SEQUENCE [LARGE SCALE GENOMIC DNA]</scope>
    <source>
        <strain evidence="1 4">G4123</strain>
    </source>
</reference>
<reference evidence="2 3" key="2">
    <citation type="submission" date="2016-07" db="EMBL/GenBank/DDBJ databases">
        <title>Revisiting the Taxonomy of the Elizabethkingia Genus based on Whole-Genome Sequencing, Optical Mapping, and MALDI-TOF.</title>
        <authorList>
            <person name="Nicholson A.C."/>
        </authorList>
    </citation>
    <scope>NUCLEOTIDE SEQUENCE [LARGE SCALE GENOMIC DNA]</scope>
    <source>
        <strain evidence="2 3">C1558</strain>
    </source>
</reference>
<evidence type="ECO:0000313" key="4">
    <source>
        <dbReference type="Proteomes" id="UP000190816"/>
    </source>
</evidence>
<organism evidence="1 4">
    <name type="scientific">Elizabethkingia ursingii</name>
    <dbReference type="NCBI Taxonomy" id="1756150"/>
    <lineage>
        <taxon>Bacteria</taxon>
        <taxon>Pseudomonadati</taxon>
        <taxon>Bacteroidota</taxon>
        <taxon>Flavobacteriia</taxon>
        <taxon>Flavobacteriales</taxon>
        <taxon>Weeksellaceae</taxon>
        <taxon>Elizabethkingia</taxon>
    </lineage>
</organism>
<protein>
    <submittedName>
        <fullName evidence="1">Uncharacterized protein</fullName>
    </submittedName>
</protein>
<proteinExistence type="predicted"/>
<keyword evidence="3" id="KW-1185">Reference proteome</keyword>
<sequence length="258" mass="31055">MLENISKNYKIQEYTLNTNELYEVNKKLSLFNINMNNGILLITVLPDLKGNEDWIKIDINKIKDRIITDNGINNFISEQFSNNSPKSKTMKYGLIKRINNEYYVSNYCLVEYFNIREYEYPQIVKYGTINTRENPVTIKDMDDIYKKKYPKDKFPLDVRPPINRFMDDVIERNYLSKEYKIKNDLAYQFWTYDRWDTTDYYNTRRGIDRFIYIPQKGIIGGSYDFYFEYNNGKGPIISYKKLWDNIINEKVMIAEELK</sequence>
<comment type="caution">
    <text evidence="1">The sequence shown here is derived from an EMBL/GenBank/DDBJ whole genome shotgun (WGS) entry which is preliminary data.</text>
</comment>
<dbReference type="AlphaFoldDB" id="A0AAJ3NC04"/>
<evidence type="ECO:0000313" key="3">
    <source>
        <dbReference type="Proteomes" id="UP000190016"/>
    </source>
</evidence>
<evidence type="ECO:0000313" key="1">
    <source>
        <dbReference type="EMBL" id="OPB74609.1"/>
    </source>
</evidence>
<name>A0AAJ3NC04_9FLAO</name>
<dbReference type="KEGG" id="ego:BBD34_11250"/>
<dbReference type="EMBL" id="MAIC01000015">
    <property type="protein sequence ID" value="OPB74609.1"/>
    <property type="molecule type" value="Genomic_DNA"/>
</dbReference>
<evidence type="ECO:0000313" key="2">
    <source>
        <dbReference type="EMBL" id="OPB93584.1"/>
    </source>
</evidence>
<dbReference type="Proteomes" id="UP000190016">
    <property type="component" value="Unassembled WGS sequence"/>
</dbReference>
<accession>A0AAJ3NC04</accession>
<dbReference type="Proteomes" id="UP000190816">
    <property type="component" value="Unassembled WGS sequence"/>
</dbReference>